<dbReference type="InterPro" id="IPR000818">
    <property type="entry name" value="TEA/ATTS_dom"/>
</dbReference>
<dbReference type="EMBL" id="ML735787">
    <property type="protein sequence ID" value="KAE8414364.1"/>
    <property type="molecule type" value="Genomic_DNA"/>
</dbReference>
<evidence type="ECO:0000256" key="5">
    <source>
        <dbReference type="ARBA" id="ARBA00023163"/>
    </source>
</evidence>
<evidence type="ECO:0000313" key="12">
    <source>
        <dbReference type="Proteomes" id="UP000325395"/>
    </source>
</evidence>
<keyword evidence="3" id="KW-0805">Transcription regulation</keyword>
<evidence type="ECO:0000256" key="6">
    <source>
        <dbReference type="ARBA" id="ARBA00023242"/>
    </source>
</evidence>
<comment type="subcellular location">
    <subcellularLocation>
        <location evidence="1">Nucleus</location>
    </subcellularLocation>
</comment>
<dbReference type="PANTHER" id="PTHR11834:SF0">
    <property type="entry name" value="PROTEIN SCALLOPED"/>
    <property type="match status" value="1"/>
</dbReference>
<organism evidence="11 12">
    <name type="scientific">Aspergillus pseudocaelatus</name>
    <dbReference type="NCBI Taxonomy" id="1825620"/>
    <lineage>
        <taxon>Eukaryota</taxon>
        <taxon>Fungi</taxon>
        <taxon>Dikarya</taxon>
        <taxon>Ascomycota</taxon>
        <taxon>Pezizomycotina</taxon>
        <taxon>Eurotiomycetes</taxon>
        <taxon>Eurotiomycetidae</taxon>
        <taxon>Eurotiales</taxon>
        <taxon>Aspergillaceae</taxon>
        <taxon>Aspergillus</taxon>
        <taxon>Aspergillus subgen. Circumdati</taxon>
    </lineage>
</organism>
<feature type="compositionally biased region" description="Polar residues" evidence="9">
    <location>
        <begin position="1"/>
        <end position="24"/>
    </location>
</feature>
<evidence type="ECO:0000313" key="11">
    <source>
        <dbReference type="EMBL" id="KAE8414364.1"/>
    </source>
</evidence>
<evidence type="ECO:0000256" key="4">
    <source>
        <dbReference type="ARBA" id="ARBA00023159"/>
    </source>
</evidence>
<comment type="similarity">
    <text evidence="2">Belongs to the TEC1 family.</text>
</comment>
<evidence type="ECO:0000259" key="10">
    <source>
        <dbReference type="PROSITE" id="PS51088"/>
    </source>
</evidence>
<feature type="compositionally biased region" description="Polar residues" evidence="9">
    <location>
        <begin position="666"/>
        <end position="676"/>
    </location>
</feature>
<evidence type="ECO:0000256" key="1">
    <source>
        <dbReference type="ARBA" id="ARBA00004123"/>
    </source>
</evidence>
<name>A0ABQ6WB59_9EURO</name>
<dbReference type="PROSITE" id="PS51088">
    <property type="entry name" value="TEA_2"/>
    <property type="match status" value="1"/>
</dbReference>
<gene>
    <name evidence="11" type="ORF">BDV36DRAFT_299098</name>
</gene>
<evidence type="ECO:0000256" key="9">
    <source>
        <dbReference type="SAM" id="MobiDB-lite"/>
    </source>
</evidence>
<evidence type="ECO:0000256" key="7">
    <source>
        <dbReference type="ARBA" id="ARBA00023321"/>
    </source>
</evidence>
<protein>
    <submittedName>
        <fullName evidence="11">TEA/ATTS domain family-domain-containing protein</fullName>
    </submittedName>
</protein>
<evidence type="ECO:0000256" key="2">
    <source>
        <dbReference type="ARBA" id="ARBA00008421"/>
    </source>
</evidence>
<dbReference type="Gene3D" id="6.10.20.40">
    <property type="entry name" value="TEA/ATTS domain"/>
    <property type="match status" value="1"/>
</dbReference>
<dbReference type="Proteomes" id="UP000325395">
    <property type="component" value="Unassembled WGS sequence"/>
</dbReference>
<feature type="domain" description="TEA" evidence="10">
    <location>
        <begin position="121"/>
        <end position="195"/>
    </location>
</feature>
<reference evidence="11 12" key="1">
    <citation type="submission" date="2019-04" db="EMBL/GenBank/DDBJ databases">
        <authorList>
            <consortium name="DOE Joint Genome Institute"/>
            <person name="Mondo S."/>
            <person name="Kjaerbolling I."/>
            <person name="Vesth T."/>
            <person name="Frisvad J.C."/>
            <person name="Nybo J.L."/>
            <person name="Theobald S."/>
            <person name="Kildgaard S."/>
            <person name="Isbrandt T."/>
            <person name="Kuo A."/>
            <person name="Sato A."/>
            <person name="Lyhne E.K."/>
            <person name="Kogle M.E."/>
            <person name="Wiebenga A."/>
            <person name="Kun R.S."/>
            <person name="Lubbers R.J."/>
            <person name="Makela M.R."/>
            <person name="Barry K."/>
            <person name="Chovatia M."/>
            <person name="Clum A."/>
            <person name="Daum C."/>
            <person name="Haridas S."/>
            <person name="He G."/>
            <person name="LaButti K."/>
            <person name="Lipzen A."/>
            <person name="Riley R."/>
            <person name="Salamov A."/>
            <person name="Simmons B.A."/>
            <person name="Magnuson J.K."/>
            <person name="Henrissat B."/>
            <person name="Mortensen U.H."/>
            <person name="Larsen T.O."/>
            <person name="Devries R.P."/>
            <person name="Grigoriev I.V."/>
            <person name="Machida M."/>
            <person name="Baker S.E."/>
            <person name="Andersen M.R."/>
            <person name="Cantor M.N."/>
            <person name="Hua S.X."/>
        </authorList>
    </citation>
    <scope>NUCLEOTIDE SEQUENCE [LARGE SCALE GENOMIC DNA]</scope>
    <source>
        <strain evidence="11 12">CBS 117616</strain>
    </source>
</reference>
<dbReference type="PANTHER" id="PTHR11834">
    <property type="entry name" value="TRANSCRIPTIONAL ENHANCER FACTOR TEF RELATED"/>
    <property type="match status" value="1"/>
</dbReference>
<feature type="region of interest" description="Disordered" evidence="9">
    <location>
        <begin position="1"/>
        <end position="38"/>
    </location>
</feature>
<keyword evidence="5" id="KW-0804">Transcription</keyword>
<dbReference type="InterPro" id="IPR038096">
    <property type="entry name" value="TEA/ATTS_sf"/>
</dbReference>
<dbReference type="PRINTS" id="PR00065">
    <property type="entry name" value="TEADOMAIN"/>
</dbReference>
<feature type="region of interest" description="Disordered" evidence="9">
    <location>
        <begin position="643"/>
        <end position="676"/>
    </location>
</feature>
<dbReference type="InterPro" id="IPR050937">
    <property type="entry name" value="TEC1_TEAD_TF"/>
</dbReference>
<dbReference type="SMART" id="SM00426">
    <property type="entry name" value="TEA"/>
    <property type="match status" value="1"/>
</dbReference>
<sequence length="676" mass="75879">MPPNQQSLEGRGSQSYQELANTSRDAPPYSDNLVYSDTAGSGNNFQQFALGDPHPPVTNLSLLTTTTSVDYPQLSSHRYQAQRLRRLPFSDSISAGPRRGRSYLRSQKYLEYRARPRRDTGKDGEPVWSDELEDALQEALEATPPMGKRKWSERGKSYGRNQLIAEYIYKLTGKRRTREQVSSHLQVLDSFLKGDPDWERLVRGQLAGHSNSETQPFGPEWRPSIDTSPSNHYSNHTNPSYPERLSLMTPNSKQLPLPECGPTTTHQDSCVYVVQCLEFGMWVTAPTMPGRIEDAFHVYTRLMGNQPEARMRLEDLPNWRTSFPRLGSLLLDVNDPLDCEIILLEANLKLMDGFPPVWSKLGISLELDIASSTSSVAPMSNQMENWSCYTYLYEDGRSAFTSKHNLTRQHATKVKLPFESSWWVEVLTSLTKEKLEAESSGRHHAAEERSRQYFCTLTAIQEICASKPARLPGLHNQHSGSSSDEGKRMVIILWKFRQARQNEVGVTIWRNLITSPSSTFTNNPRPANAIILPRLSSLDLALPSRPIPSIYQGTQTHVPLVDWPFDMLSINKSKEGVSAKTNSAWTLDPFPSLQQEQTSLDASISAPVRPPTLSLPHTSVTIYGLGHESHLICRDDPVAVAGAMSGDGGTNRPRLQSHLEDDSRMESTGQNTFLQD</sequence>
<keyword evidence="12" id="KW-1185">Reference proteome</keyword>
<keyword evidence="6" id="KW-0539">Nucleus</keyword>
<proteinExistence type="inferred from homology"/>
<accession>A0ABQ6WB59</accession>
<dbReference type="Pfam" id="PF01285">
    <property type="entry name" value="TEA"/>
    <property type="match status" value="1"/>
</dbReference>
<keyword evidence="7" id="KW-0749">Sporulation</keyword>
<evidence type="ECO:0000256" key="8">
    <source>
        <dbReference type="PROSITE-ProRule" id="PRU00505"/>
    </source>
</evidence>
<evidence type="ECO:0000256" key="3">
    <source>
        <dbReference type="ARBA" id="ARBA00023015"/>
    </source>
</evidence>
<keyword evidence="4" id="KW-0010">Activator</keyword>
<keyword evidence="7" id="KW-0183">Conidiation</keyword>
<feature type="DNA-binding region" description="TEA" evidence="8">
    <location>
        <begin position="121"/>
        <end position="195"/>
    </location>
</feature>